<dbReference type="GO" id="GO:0016020">
    <property type="term" value="C:membrane"/>
    <property type="evidence" value="ECO:0007669"/>
    <property type="project" value="InterPro"/>
</dbReference>
<dbReference type="Proteomes" id="UP000032670">
    <property type="component" value="Unassembled WGS sequence"/>
</dbReference>
<organism evidence="7 8">
    <name type="scientific">Acetobacter orientalis</name>
    <dbReference type="NCBI Taxonomy" id="146474"/>
    <lineage>
        <taxon>Bacteria</taxon>
        <taxon>Pseudomonadati</taxon>
        <taxon>Pseudomonadota</taxon>
        <taxon>Alphaproteobacteria</taxon>
        <taxon>Acetobacterales</taxon>
        <taxon>Acetobacteraceae</taxon>
        <taxon>Acetobacter</taxon>
    </lineage>
</organism>
<name>A0A0D6NHQ4_9PROT</name>
<keyword evidence="3" id="KW-0175">Coiled coil</keyword>
<feature type="coiled-coil region" evidence="3">
    <location>
        <begin position="205"/>
        <end position="235"/>
    </location>
</feature>
<dbReference type="PANTHER" id="PTHR30097:SF4">
    <property type="entry name" value="SLR6042 PROTEIN"/>
    <property type="match status" value="1"/>
</dbReference>
<gene>
    <name evidence="7" type="ORF">Abor_010_112</name>
</gene>
<dbReference type="Pfam" id="PF25954">
    <property type="entry name" value="Beta-barrel_RND_2"/>
    <property type="match status" value="1"/>
</dbReference>
<dbReference type="InterPro" id="IPR058792">
    <property type="entry name" value="Beta-barrel_RND_2"/>
</dbReference>
<dbReference type="InterPro" id="IPR006143">
    <property type="entry name" value="RND_pump_MFP"/>
</dbReference>
<accession>A0A6N3SVB4</accession>
<evidence type="ECO:0000256" key="1">
    <source>
        <dbReference type="ARBA" id="ARBA00009477"/>
    </source>
</evidence>
<dbReference type="InterPro" id="IPR051909">
    <property type="entry name" value="MFP_Cation_Efflux"/>
</dbReference>
<comment type="caution">
    <text evidence="7">The sequence shown here is derived from an EMBL/GenBank/DDBJ whole genome shotgun (WGS) entry which is preliminary data.</text>
</comment>
<dbReference type="InterPro" id="IPR058649">
    <property type="entry name" value="CzcB_C"/>
</dbReference>
<dbReference type="GO" id="GO:0015679">
    <property type="term" value="P:plasma membrane copper ion transport"/>
    <property type="evidence" value="ECO:0007669"/>
    <property type="project" value="TreeGrafter"/>
</dbReference>
<feature type="domain" description="CzcB-like C-terminal circularly permuted SH3-like" evidence="6">
    <location>
        <begin position="374"/>
        <end position="434"/>
    </location>
</feature>
<dbReference type="AlphaFoldDB" id="A0A0D6NHQ4"/>
<evidence type="ECO:0000256" key="4">
    <source>
        <dbReference type="SAM" id="MobiDB-lite"/>
    </source>
</evidence>
<evidence type="ECO:0000259" key="6">
    <source>
        <dbReference type="Pfam" id="PF25975"/>
    </source>
</evidence>
<dbReference type="RefSeq" id="WP_048840589.1">
    <property type="nucleotide sequence ID" value="NZ_BAMX01000010.1"/>
</dbReference>
<reference evidence="7 8" key="1">
    <citation type="submission" date="2012-11" db="EMBL/GenBank/DDBJ databases">
        <title>Whole genome sequence of Acetobacter orientalis 21F-2.</title>
        <authorList>
            <person name="Azuma Y."/>
            <person name="Higashiura N."/>
            <person name="Hirakawa H."/>
            <person name="Matsushita K."/>
        </authorList>
    </citation>
    <scope>NUCLEOTIDE SEQUENCE [LARGE SCALE GENOMIC DNA]</scope>
    <source>
        <strain evidence="7 8">21F-2</strain>
    </source>
</reference>
<dbReference type="Gene3D" id="1.10.287.470">
    <property type="entry name" value="Helix hairpin bin"/>
    <property type="match status" value="1"/>
</dbReference>
<protein>
    <submittedName>
        <fullName evidence="7">Heavy metal/cation efflux pump CzcB/HlyD</fullName>
    </submittedName>
</protein>
<dbReference type="GO" id="GO:0060003">
    <property type="term" value="P:copper ion export"/>
    <property type="evidence" value="ECO:0007669"/>
    <property type="project" value="TreeGrafter"/>
</dbReference>
<keyword evidence="8" id="KW-1185">Reference proteome</keyword>
<dbReference type="NCBIfam" id="TIGR01730">
    <property type="entry name" value="RND_mfp"/>
    <property type="match status" value="1"/>
</dbReference>
<dbReference type="Pfam" id="PF25975">
    <property type="entry name" value="CzcB_C"/>
    <property type="match status" value="1"/>
</dbReference>
<evidence type="ECO:0000259" key="5">
    <source>
        <dbReference type="Pfam" id="PF25954"/>
    </source>
</evidence>
<dbReference type="Gene3D" id="2.40.30.170">
    <property type="match status" value="1"/>
</dbReference>
<dbReference type="GO" id="GO:0030313">
    <property type="term" value="C:cell envelope"/>
    <property type="evidence" value="ECO:0007669"/>
    <property type="project" value="TreeGrafter"/>
</dbReference>
<dbReference type="PANTHER" id="PTHR30097">
    <property type="entry name" value="CATION EFFLUX SYSTEM PROTEIN CUSB"/>
    <property type="match status" value="1"/>
</dbReference>
<sequence>MTRHTAPHQKESRTAVFTLSHAIGTARAPAPCGAKRLRSLTPPQQGNHAPLKPYTMPRMAQTVCVLLGLTVFMGSIPKSLFAQTAFAPLTLSAQIAKAEHISYTTATTGTLYRMLPTMARVQADTTHTVSIQPAGSGKVLDILVLPGQAVQQGQALLHYQNHSLHIARLQETQTRTALAATLATQQEASQAYTRGKALAGQTVSVGEMQKRLAALQQAKENVAARQAELAVLKHRFDEEYTSPTEQHATQDETSTLVAPFAGTITRLNTAIAADVDPNLPLLTLSDSQHVWLVSDIAPQEAALLAPTGQQLTTLPDGTATQPLHTVIETIGAVADPTTGLVPVLSRVDNSQGHLRPGMVLNSLLQTTQSQSGLLVPADAVQTVNGQNVVFQTVSDTTIRPTPVETGLEENGQIVILSGLQTGARIVQHGSLALKAMMVLPAMDAE</sequence>
<accession>A0A0D6NHQ4</accession>
<evidence type="ECO:0000256" key="3">
    <source>
        <dbReference type="SAM" id="Coils"/>
    </source>
</evidence>
<comment type="similarity">
    <text evidence="1">Belongs to the membrane fusion protein (MFP) (TC 8.A.1) family.</text>
</comment>
<feature type="domain" description="CusB-like beta-barrel" evidence="5">
    <location>
        <begin position="290"/>
        <end position="365"/>
    </location>
</feature>
<dbReference type="Gene3D" id="2.40.50.100">
    <property type="match status" value="1"/>
</dbReference>
<evidence type="ECO:0000313" key="8">
    <source>
        <dbReference type="Proteomes" id="UP000032670"/>
    </source>
</evidence>
<dbReference type="SUPFAM" id="SSF111369">
    <property type="entry name" value="HlyD-like secretion proteins"/>
    <property type="match status" value="1"/>
</dbReference>
<dbReference type="GeneID" id="76203697"/>
<feature type="region of interest" description="Disordered" evidence="4">
    <location>
        <begin position="31"/>
        <end position="53"/>
    </location>
</feature>
<dbReference type="EMBL" id="BAMX01000010">
    <property type="protein sequence ID" value="GAN65549.1"/>
    <property type="molecule type" value="Genomic_DNA"/>
</dbReference>
<proteinExistence type="inferred from homology"/>
<dbReference type="GO" id="GO:0022857">
    <property type="term" value="F:transmembrane transporter activity"/>
    <property type="evidence" value="ECO:0007669"/>
    <property type="project" value="InterPro"/>
</dbReference>
<evidence type="ECO:0000313" key="7">
    <source>
        <dbReference type="EMBL" id="GAN65549.1"/>
    </source>
</evidence>
<dbReference type="Gene3D" id="2.40.420.20">
    <property type="match status" value="1"/>
</dbReference>
<evidence type="ECO:0000256" key="2">
    <source>
        <dbReference type="ARBA" id="ARBA00022448"/>
    </source>
</evidence>
<dbReference type="STRING" id="1231341.Abor_010_112"/>
<keyword evidence="2" id="KW-0813">Transport</keyword>